<dbReference type="HOGENOM" id="CLU_000604_86_7_2"/>
<dbReference type="PANTHER" id="PTHR43553:SF24">
    <property type="entry name" value="ENERGY-COUPLING FACTOR TRANSPORTER ATP-BINDING PROTEIN ECFA1"/>
    <property type="match status" value="1"/>
</dbReference>
<dbReference type="GO" id="GO:0042626">
    <property type="term" value="F:ATPase-coupled transmembrane transporter activity"/>
    <property type="evidence" value="ECO:0007669"/>
    <property type="project" value="TreeGrafter"/>
</dbReference>
<dbReference type="InterPro" id="IPR015856">
    <property type="entry name" value="ABC_transpr_CbiO/EcfA_su"/>
</dbReference>
<dbReference type="NCBIfam" id="NF010167">
    <property type="entry name" value="PRK13648.1"/>
    <property type="match status" value="2"/>
</dbReference>
<keyword evidence="5" id="KW-0547">Nucleotide-binding</keyword>
<dbReference type="Pfam" id="PF00005">
    <property type="entry name" value="ABC_tran"/>
    <property type="match status" value="2"/>
</dbReference>
<evidence type="ECO:0000256" key="3">
    <source>
        <dbReference type="ARBA" id="ARBA00022448"/>
    </source>
</evidence>
<dbReference type="PANTHER" id="PTHR43553">
    <property type="entry name" value="HEAVY METAL TRANSPORTER"/>
    <property type="match status" value="1"/>
</dbReference>
<comment type="function">
    <text evidence="9">Probably part of an ABC transporter complex. Responsible for energy coupling to the transport system.</text>
</comment>
<evidence type="ECO:0000313" key="11">
    <source>
        <dbReference type="EMBL" id="AKB81741.1"/>
    </source>
</evidence>
<dbReference type="InterPro" id="IPR050095">
    <property type="entry name" value="ECF_ABC_transporter_ATP-bd"/>
</dbReference>
<dbReference type="FunFam" id="3.40.50.300:FF:000224">
    <property type="entry name" value="Energy-coupling factor transporter ATP-binding protein EcfA"/>
    <property type="match status" value="2"/>
</dbReference>
<dbReference type="Proteomes" id="UP000033066">
    <property type="component" value="Chromosome"/>
</dbReference>
<dbReference type="InterPro" id="IPR027417">
    <property type="entry name" value="P-loop_NTPase"/>
</dbReference>
<dbReference type="InterPro" id="IPR003593">
    <property type="entry name" value="AAA+_ATPase"/>
</dbReference>
<dbReference type="RefSeq" id="WP_048107182.1">
    <property type="nucleotide sequence ID" value="NZ_CP009517.1"/>
</dbReference>
<keyword evidence="3" id="KW-0813">Transport</keyword>
<evidence type="ECO:0000313" key="12">
    <source>
        <dbReference type="Proteomes" id="UP000033066"/>
    </source>
</evidence>
<dbReference type="GO" id="GO:0016887">
    <property type="term" value="F:ATP hydrolysis activity"/>
    <property type="evidence" value="ECO:0007669"/>
    <property type="project" value="InterPro"/>
</dbReference>
<feature type="domain" description="ABC transporter" evidence="10">
    <location>
        <begin position="353"/>
        <end position="586"/>
    </location>
</feature>
<dbReference type="GO" id="GO:0043190">
    <property type="term" value="C:ATP-binding cassette (ABC) transporter complex"/>
    <property type="evidence" value="ECO:0007669"/>
    <property type="project" value="TreeGrafter"/>
</dbReference>
<dbReference type="OrthoDB" id="35850at2157"/>
<reference evidence="11" key="1">
    <citation type="submission" date="2014-07" db="EMBL/GenBank/DDBJ databases">
        <title>Methanogenic archaea and the global carbon cycle.</title>
        <authorList>
            <person name="Henriksen J.R."/>
            <person name="Luke J."/>
            <person name="Reinhart S."/>
            <person name="Benedict M.N."/>
            <person name="Youngblut N.D."/>
            <person name="Metcalf M.E."/>
            <person name="Whitaker R.J."/>
            <person name="Metcalf W.W."/>
        </authorList>
    </citation>
    <scope>NUCLEOTIDE SEQUENCE [LARGE SCALE GENOMIC DNA]</scope>
    <source>
        <strain evidence="11">3</strain>
    </source>
</reference>
<dbReference type="InterPro" id="IPR003439">
    <property type="entry name" value="ABC_transporter-like_ATP-bd"/>
</dbReference>
<sequence>MDSLSEKVSVGLGTAHIKLENLTYSYPHSDSQVLSDVNLELKKGEFVLLVGPSGCGKSTLVRCFNRLIPEISGGSFSGHVLLQGKDLKNEKIRKLALEVGMVFQNPETQLFCMTVAEDISFGPENLGLPRAEILSRVEKALKAVRLEKLSNHFIFTLSGGEKQRTAIGGNLAMEPEILVLDEPTSDLDPTGTQEVLELLKRLNEEKQTTLILIEHKLDSVFEIADRMLVMDKGRFIFDGKPFEILCREEETLKRLGIHPPQLTEIAHLLGMDSEASIALSYENVLNRLAKLLQIPASQFESQIEQKHETFSSIEISSSVETFSSIEISSSVEISSFIETSSSILPSEENLPFVRIENLSYRLEDGSEILKDINLDIKSGEFLALLGHNGAGKTTLAGNLIGFCRPSGGRILLNGKDIERYSTAQLSKKVGYLFQNPDSQIFMDSVFKEVRFGLENMGIPKKEIEKLVNESLETMELSAYKNRHPHSLSRGQRQRLAVASILALEPDLLVLDEPTTGQDRGHILKFLDKIKELKKLGKTVILITHDMELVAEYAERIVVMKQGRVLLDGPTAKVFLSTDKLNEAGIIPPLLSRLCFDLQKQGINVPPILTVSELKSFLRDHCPELRD</sequence>
<evidence type="ECO:0000256" key="5">
    <source>
        <dbReference type="ARBA" id="ARBA00022741"/>
    </source>
</evidence>
<dbReference type="AlphaFoldDB" id="A0A0E3SJE5"/>
<keyword evidence="8" id="KW-0472">Membrane</keyword>
<dbReference type="STRING" id="1434107.MSBR3_1163"/>
<name>A0A0E3SJE5_METBA</name>
<dbReference type="Gene3D" id="3.40.50.300">
    <property type="entry name" value="P-loop containing nucleotide triphosphate hydrolases"/>
    <property type="match status" value="2"/>
</dbReference>
<organism evidence="11 12">
    <name type="scientific">Methanosarcina barkeri 3</name>
    <dbReference type="NCBI Taxonomy" id="1434107"/>
    <lineage>
        <taxon>Archaea</taxon>
        <taxon>Methanobacteriati</taxon>
        <taxon>Methanobacteriota</taxon>
        <taxon>Stenosarchaea group</taxon>
        <taxon>Methanomicrobia</taxon>
        <taxon>Methanosarcinales</taxon>
        <taxon>Methanosarcinaceae</taxon>
        <taxon>Methanosarcina</taxon>
    </lineage>
</organism>
<evidence type="ECO:0000256" key="2">
    <source>
        <dbReference type="ARBA" id="ARBA00005417"/>
    </source>
</evidence>
<evidence type="ECO:0000256" key="6">
    <source>
        <dbReference type="ARBA" id="ARBA00022840"/>
    </source>
</evidence>
<gene>
    <name evidence="11" type="ORF">MSBR3_1163</name>
</gene>
<dbReference type="GeneID" id="24788677"/>
<feature type="domain" description="ABC transporter" evidence="10">
    <location>
        <begin position="17"/>
        <end position="257"/>
    </location>
</feature>
<keyword evidence="7" id="KW-1278">Translocase</keyword>
<accession>A0A0E3SJE5</accession>
<evidence type="ECO:0000256" key="9">
    <source>
        <dbReference type="ARBA" id="ARBA00025157"/>
    </source>
</evidence>
<keyword evidence="4" id="KW-1003">Cell membrane</keyword>
<keyword evidence="12" id="KW-1185">Reference proteome</keyword>
<evidence type="ECO:0000256" key="8">
    <source>
        <dbReference type="ARBA" id="ARBA00023136"/>
    </source>
</evidence>
<comment type="similarity">
    <text evidence="2">Belongs to the ABC transporter superfamily.</text>
</comment>
<dbReference type="SMART" id="SM00382">
    <property type="entry name" value="AAA"/>
    <property type="match status" value="2"/>
</dbReference>
<evidence type="ECO:0000256" key="7">
    <source>
        <dbReference type="ARBA" id="ARBA00022967"/>
    </source>
</evidence>
<proteinExistence type="inferred from homology"/>
<dbReference type="EMBL" id="CP009517">
    <property type="protein sequence ID" value="AKB81741.1"/>
    <property type="molecule type" value="Genomic_DNA"/>
</dbReference>
<dbReference type="CDD" id="cd03225">
    <property type="entry name" value="ABC_cobalt_CbiO_domain1"/>
    <property type="match status" value="2"/>
</dbReference>
<dbReference type="PATRIC" id="fig|1434107.4.peg.1533"/>
<dbReference type="SUPFAM" id="SSF52540">
    <property type="entry name" value="P-loop containing nucleoside triphosphate hydrolases"/>
    <property type="match status" value="2"/>
</dbReference>
<protein>
    <submittedName>
        <fullName evidence="11">ATPase component of general energizing module of ECF transporters</fullName>
    </submittedName>
</protein>
<dbReference type="GO" id="GO:0005524">
    <property type="term" value="F:ATP binding"/>
    <property type="evidence" value="ECO:0007669"/>
    <property type="project" value="UniProtKB-KW"/>
</dbReference>
<comment type="subcellular location">
    <subcellularLocation>
        <location evidence="1">Cell membrane</location>
        <topology evidence="1">Peripheral membrane protein</topology>
    </subcellularLocation>
</comment>
<evidence type="ECO:0000256" key="1">
    <source>
        <dbReference type="ARBA" id="ARBA00004202"/>
    </source>
</evidence>
<dbReference type="PROSITE" id="PS50893">
    <property type="entry name" value="ABC_TRANSPORTER_2"/>
    <property type="match status" value="2"/>
</dbReference>
<keyword evidence="6" id="KW-0067">ATP-binding</keyword>
<dbReference type="KEGG" id="mbak:MSBR3_1163"/>
<evidence type="ECO:0000256" key="4">
    <source>
        <dbReference type="ARBA" id="ARBA00022475"/>
    </source>
</evidence>
<evidence type="ECO:0000259" key="10">
    <source>
        <dbReference type="PROSITE" id="PS50893"/>
    </source>
</evidence>